<dbReference type="Gene3D" id="3.30.160.20">
    <property type="match status" value="1"/>
</dbReference>
<dbReference type="Pfam" id="PF03719">
    <property type="entry name" value="Ribosomal_S5_C"/>
    <property type="match status" value="1"/>
</dbReference>
<dbReference type="AlphaFoldDB" id="A0AAD6YDV4"/>
<name>A0AAD6YDV4_9AGAR</name>
<dbReference type="SUPFAM" id="SSF54211">
    <property type="entry name" value="Ribosomal protein S5 domain 2-like"/>
    <property type="match status" value="1"/>
</dbReference>
<dbReference type="GO" id="GO:0003735">
    <property type="term" value="F:structural constituent of ribosome"/>
    <property type="evidence" value="ECO:0007669"/>
    <property type="project" value="UniProtKB-UniRule"/>
</dbReference>
<dbReference type="InterPro" id="IPR000851">
    <property type="entry name" value="Ribosomal_uS5"/>
</dbReference>
<gene>
    <name evidence="8" type="ORF">GGX14DRAFT_449604</name>
</gene>
<evidence type="ECO:0000256" key="1">
    <source>
        <dbReference type="ARBA" id="ARBA00008945"/>
    </source>
</evidence>
<feature type="region of interest" description="Disordered" evidence="6">
    <location>
        <begin position="567"/>
        <end position="589"/>
    </location>
</feature>
<dbReference type="PANTHER" id="PTHR48277:SF1">
    <property type="entry name" value="MITOCHONDRIAL RIBOSOMAL PROTEIN S5"/>
    <property type="match status" value="1"/>
</dbReference>
<evidence type="ECO:0000259" key="7">
    <source>
        <dbReference type="PROSITE" id="PS50881"/>
    </source>
</evidence>
<evidence type="ECO:0000256" key="6">
    <source>
        <dbReference type="SAM" id="MobiDB-lite"/>
    </source>
</evidence>
<accession>A0AAD6YDV4</accession>
<dbReference type="GO" id="GO:0006412">
    <property type="term" value="P:translation"/>
    <property type="evidence" value="ECO:0007669"/>
    <property type="project" value="InterPro"/>
</dbReference>
<evidence type="ECO:0000256" key="3">
    <source>
        <dbReference type="ARBA" id="ARBA00023274"/>
    </source>
</evidence>
<dbReference type="GO" id="GO:0005840">
    <property type="term" value="C:ribosome"/>
    <property type="evidence" value="ECO:0007669"/>
    <property type="project" value="UniProtKB-KW"/>
</dbReference>
<proteinExistence type="inferred from homology"/>
<dbReference type="EMBL" id="JARJCW010000026">
    <property type="protein sequence ID" value="KAJ7211242.1"/>
    <property type="molecule type" value="Genomic_DNA"/>
</dbReference>
<dbReference type="Pfam" id="PF00333">
    <property type="entry name" value="Ribosomal_S5"/>
    <property type="match status" value="1"/>
</dbReference>
<keyword evidence="9" id="KW-1185">Reference proteome</keyword>
<dbReference type="InterPro" id="IPR020568">
    <property type="entry name" value="Ribosomal_Su5_D2-typ_SF"/>
</dbReference>
<dbReference type="PANTHER" id="PTHR48277">
    <property type="entry name" value="MITOCHONDRIAL RIBOSOMAL PROTEIN S5"/>
    <property type="match status" value="1"/>
</dbReference>
<keyword evidence="3 4" id="KW-0687">Ribonucleoprotein</keyword>
<evidence type="ECO:0000313" key="9">
    <source>
        <dbReference type="Proteomes" id="UP001219525"/>
    </source>
</evidence>
<feature type="domain" description="S5 DRBM" evidence="7">
    <location>
        <begin position="451"/>
        <end position="504"/>
    </location>
</feature>
<dbReference type="GO" id="GO:1990904">
    <property type="term" value="C:ribonucleoprotein complex"/>
    <property type="evidence" value="ECO:0007669"/>
    <property type="project" value="UniProtKB-UniRule"/>
</dbReference>
<dbReference type="InterPro" id="IPR005324">
    <property type="entry name" value="Ribosomal_uS5_C"/>
</dbReference>
<reference evidence="8" key="1">
    <citation type="submission" date="2023-03" db="EMBL/GenBank/DDBJ databases">
        <title>Massive genome expansion in bonnet fungi (Mycena s.s.) driven by repeated elements and novel gene families across ecological guilds.</title>
        <authorList>
            <consortium name="Lawrence Berkeley National Laboratory"/>
            <person name="Harder C.B."/>
            <person name="Miyauchi S."/>
            <person name="Viragh M."/>
            <person name="Kuo A."/>
            <person name="Thoen E."/>
            <person name="Andreopoulos B."/>
            <person name="Lu D."/>
            <person name="Skrede I."/>
            <person name="Drula E."/>
            <person name="Henrissat B."/>
            <person name="Morin E."/>
            <person name="Kohler A."/>
            <person name="Barry K."/>
            <person name="LaButti K."/>
            <person name="Morin E."/>
            <person name="Salamov A."/>
            <person name="Lipzen A."/>
            <person name="Mereny Z."/>
            <person name="Hegedus B."/>
            <person name="Baldrian P."/>
            <person name="Stursova M."/>
            <person name="Weitz H."/>
            <person name="Taylor A."/>
            <person name="Grigoriev I.V."/>
            <person name="Nagy L.G."/>
            <person name="Martin F."/>
            <person name="Kauserud H."/>
        </authorList>
    </citation>
    <scope>NUCLEOTIDE SEQUENCE</scope>
    <source>
        <strain evidence="8">9144</strain>
    </source>
</reference>
<keyword evidence="2 4" id="KW-0689">Ribosomal protein</keyword>
<dbReference type="InterPro" id="IPR013810">
    <property type="entry name" value="Ribosomal_uS5_N"/>
</dbReference>
<dbReference type="InterPro" id="IPR014721">
    <property type="entry name" value="Ribsml_uS5_D2-typ_fold_subgr"/>
</dbReference>
<dbReference type="SUPFAM" id="SSF54768">
    <property type="entry name" value="dsRNA-binding domain-like"/>
    <property type="match status" value="1"/>
</dbReference>
<dbReference type="PROSITE" id="PS50881">
    <property type="entry name" value="S5_DSRBD"/>
    <property type="match status" value="1"/>
</dbReference>
<sequence length="604" mass="68602">MNLARLVRRRPPFATRRVLAAPRLRPYSSQTPTHESLYAQYVQDLKSRGPSVHPPPEPVSFEKFKEILATPHPEKDILNLTDAVESSAGTSGGTDTPLDRYDSILAALAELEASDPNFSETLANFADDIKDRLEDRGIDPVFQERLEDLAVENSSENEVAMRVAQLVMSTTEKWALEKIEDKLATYNGPLSRLNVVVEWYLEHPDQIDLTHIQDSTAAETDNNSYYYQDTPVDELARHLRDRDVQYAIKRRMDWKDREELFRLLDSLVTPVFKEDMNVLNAIAAIFAKYEDVHLVYTSEPRLPRIRRLDVFKRLLPRPDDENPSKQEEDETEIGKIVAEKKKLLEIVEAEKLANRQPWPNLMTRDPLLDSREVLELPPTKENPFHNRVVIRNHHSIFTEALHADGFDFNNPNYEPTKTDDVEEVNSDAGNNLPIDPQDPNLIIYPVIGQFATRQTPKGRRSRFVKVVIVGDGNGMVGIGFGKHETPEKAYGKGVADAIRNMDWVERFEDRTIWTEVRTKFGATVVILRPRPAAGIKDISAKVWGSRNRIGVLKATLRLLQAGHTPLGMGDGVGGPGRKMHKGTGLRNKSQIERERGRRLIDLKV</sequence>
<evidence type="ECO:0000256" key="2">
    <source>
        <dbReference type="ARBA" id="ARBA00022980"/>
    </source>
</evidence>
<dbReference type="Gene3D" id="3.30.230.10">
    <property type="match status" value="1"/>
</dbReference>
<comment type="caution">
    <text evidence="8">The sequence shown here is derived from an EMBL/GenBank/DDBJ whole genome shotgun (WGS) entry which is preliminary data.</text>
</comment>
<evidence type="ECO:0000256" key="4">
    <source>
        <dbReference type="PROSITE-ProRule" id="PRU00268"/>
    </source>
</evidence>
<evidence type="ECO:0000313" key="8">
    <source>
        <dbReference type="EMBL" id="KAJ7211242.1"/>
    </source>
</evidence>
<evidence type="ECO:0000256" key="5">
    <source>
        <dbReference type="RuleBase" id="RU003823"/>
    </source>
</evidence>
<protein>
    <recommendedName>
        <fullName evidence="7">S5 DRBM domain-containing protein</fullName>
    </recommendedName>
</protein>
<dbReference type="Proteomes" id="UP001219525">
    <property type="component" value="Unassembled WGS sequence"/>
</dbReference>
<dbReference type="GO" id="GO:0003723">
    <property type="term" value="F:RNA binding"/>
    <property type="evidence" value="ECO:0007669"/>
    <property type="project" value="InterPro"/>
</dbReference>
<comment type="similarity">
    <text evidence="1 5">Belongs to the universal ribosomal protein uS5 family.</text>
</comment>
<organism evidence="8 9">
    <name type="scientific">Mycena pura</name>
    <dbReference type="NCBI Taxonomy" id="153505"/>
    <lineage>
        <taxon>Eukaryota</taxon>
        <taxon>Fungi</taxon>
        <taxon>Dikarya</taxon>
        <taxon>Basidiomycota</taxon>
        <taxon>Agaricomycotina</taxon>
        <taxon>Agaricomycetes</taxon>
        <taxon>Agaricomycetidae</taxon>
        <taxon>Agaricales</taxon>
        <taxon>Marasmiineae</taxon>
        <taxon>Mycenaceae</taxon>
        <taxon>Mycena</taxon>
    </lineage>
</organism>